<feature type="transmembrane region" description="Helical" evidence="7">
    <location>
        <begin position="321"/>
        <end position="348"/>
    </location>
</feature>
<dbReference type="InterPro" id="IPR051800">
    <property type="entry name" value="PqiA-PqiB_transport"/>
</dbReference>
<feature type="transmembrane region" description="Helical" evidence="7">
    <location>
        <begin position="194"/>
        <end position="220"/>
    </location>
</feature>
<protein>
    <submittedName>
        <fullName evidence="8">Paraquat-inducible protein A</fullName>
    </submittedName>
</protein>
<keyword evidence="5 7" id="KW-1133">Transmembrane helix</keyword>
<evidence type="ECO:0000256" key="4">
    <source>
        <dbReference type="ARBA" id="ARBA00022692"/>
    </source>
</evidence>
<name>A0AAE9HTW4_9NEIS</name>
<dbReference type="AlphaFoldDB" id="A0AAE9HTW4"/>
<dbReference type="Proteomes" id="UP001056819">
    <property type="component" value="Chromosome"/>
</dbReference>
<comment type="subcellular location">
    <subcellularLocation>
        <location evidence="1">Cell inner membrane</location>
    </subcellularLocation>
</comment>
<evidence type="ECO:0000256" key="3">
    <source>
        <dbReference type="ARBA" id="ARBA00022519"/>
    </source>
</evidence>
<dbReference type="InterPro" id="IPR007498">
    <property type="entry name" value="PqiA-like"/>
</dbReference>
<keyword evidence="4 7" id="KW-0812">Transmembrane</keyword>
<keyword evidence="3" id="KW-0997">Cell inner membrane</keyword>
<dbReference type="Gene3D" id="2.20.28.160">
    <property type="match status" value="1"/>
</dbReference>
<accession>A0AAE9HTW4</accession>
<feature type="transmembrane region" description="Helical" evidence="7">
    <location>
        <begin position="68"/>
        <end position="86"/>
    </location>
</feature>
<feature type="transmembrane region" description="Helical" evidence="7">
    <location>
        <begin position="164"/>
        <end position="182"/>
    </location>
</feature>
<dbReference type="RefSeq" id="WP_246327798.1">
    <property type="nucleotide sequence ID" value="NZ_CP097501.1"/>
</dbReference>
<organism evidence="8 9">
    <name type="scientific">Conchiformibius steedae DSM 2580</name>
    <dbReference type="NCBI Taxonomy" id="1121352"/>
    <lineage>
        <taxon>Bacteria</taxon>
        <taxon>Pseudomonadati</taxon>
        <taxon>Pseudomonadota</taxon>
        <taxon>Betaproteobacteria</taxon>
        <taxon>Neisseriales</taxon>
        <taxon>Neisseriaceae</taxon>
        <taxon>Conchiformibius</taxon>
    </lineage>
</organism>
<dbReference type="Pfam" id="PF04403">
    <property type="entry name" value="PqiA"/>
    <property type="match status" value="2"/>
</dbReference>
<feature type="transmembrane region" description="Helical" evidence="7">
    <location>
        <begin position="275"/>
        <end position="295"/>
    </location>
</feature>
<dbReference type="EMBL" id="CP097501">
    <property type="protein sequence ID" value="URD67534.1"/>
    <property type="molecule type" value="Genomic_DNA"/>
</dbReference>
<reference evidence="8" key="1">
    <citation type="submission" date="2022-05" db="EMBL/GenBank/DDBJ databases">
        <title>Alysiella filiformis genome sequencing.</title>
        <authorList>
            <person name="Viehboeck T."/>
        </authorList>
    </citation>
    <scope>NUCLEOTIDE SEQUENCE</scope>
    <source>
        <strain evidence="8">DSM 2580</strain>
    </source>
</reference>
<gene>
    <name evidence="8" type="ORF">LNQ82_10215</name>
</gene>
<keyword evidence="2" id="KW-1003">Cell membrane</keyword>
<evidence type="ECO:0000256" key="1">
    <source>
        <dbReference type="ARBA" id="ARBA00004533"/>
    </source>
</evidence>
<feature type="transmembrane region" description="Helical" evidence="7">
    <location>
        <begin position="118"/>
        <end position="143"/>
    </location>
</feature>
<evidence type="ECO:0000256" key="7">
    <source>
        <dbReference type="SAM" id="Phobius"/>
    </source>
</evidence>
<dbReference type="PANTHER" id="PTHR30462">
    <property type="entry name" value="INTERMEMBRANE TRANSPORT PROTEIN PQIB-RELATED"/>
    <property type="match status" value="1"/>
</dbReference>
<proteinExistence type="predicted"/>
<dbReference type="GO" id="GO:0005886">
    <property type="term" value="C:plasma membrane"/>
    <property type="evidence" value="ECO:0007669"/>
    <property type="project" value="UniProtKB-SubCell"/>
</dbReference>
<evidence type="ECO:0000313" key="8">
    <source>
        <dbReference type="EMBL" id="URD67534.1"/>
    </source>
</evidence>
<keyword evidence="6 7" id="KW-0472">Membrane</keyword>
<sequence length="433" mass="48814">MKLPVRIAKRYAQQKWLQRYLPSATLPAHQVDCPECGLRVSLPKLRQGQQADCPRCGGHLVRVEYNPYLLPLALALAGLIVMALVYSQMFATVRLGSAFAYLTLPQMVASLVGQDDGFLGTVLVVFTFGVPALFLLMCLYVYWSLLSQAPFPYLLYVARALTRLRHWLMADVFFISVLVADIKMSAVAQVKFGAAFWLMPVLALILLRLVQAVPAHWLYFQIRRSENHDLFQTAAHSQTVCCTRCLYFRPQDEAECGVCGSDVFDRRPHSLKLSFYFLLAATILYIPANLLPIMISENPLAKDVSTILGGILYMWGEGDKLIAVIIFSASIAVPSLKIISMALLLYSAKVKPLLSVERLSLQYRLTEAVGRWSMIDIFVIIILMSAFHTPVARVTPGPAAMYFCLVVLLTMWSAYFFDVRLIWDWKTRQHTND</sequence>
<evidence type="ECO:0000256" key="6">
    <source>
        <dbReference type="ARBA" id="ARBA00023136"/>
    </source>
</evidence>
<feature type="transmembrane region" description="Helical" evidence="7">
    <location>
        <begin position="399"/>
        <end position="417"/>
    </location>
</feature>
<evidence type="ECO:0000313" key="9">
    <source>
        <dbReference type="Proteomes" id="UP001056819"/>
    </source>
</evidence>
<evidence type="ECO:0000256" key="2">
    <source>
        <dbReference type="ARBA" id="ARBA00022475"/>
    </source>
</evidence>
<evidence type="ECO:0000256" key="5">
    <source>
        <dbReference type="ARBA" id="ARBA00022989"/>
    </source>
</evidence>
<feature type="transmembrane region" description="Helical" evidence="7">
    <location>
        <begin position="369"/>
        <end position="387"/>
    </location>
</feature>
<dbReference type="PANTHER" id="PTHR30462:SF3">
    <property type="entry name" value="INTERMEMBRANE TRANSPORT PROTEIN PQIA"/>
    <property type="match status" value="1"/>
</dbReference>